<evidence type="ECO:0000256" key="1">
    <source>
        <dbReference type="SAM" id="MobiDB-lite"/>
    </source>
</evidence>
<gene>
    <name evidence="2" type="ORF">J2S63_004198</name>
</gene>
<dbReference type="RefSeq" id="WP_310306492.1">
    <property type="nucleotide sequence ID" value="NZ_BAAAPS010000006.1"/>
</dbReference>
<evidence type="ECO:0000313" key="2">
    <source>
        <dbReference type="EMBL" id="MDR7364645.1"/>
    </source>
</evidence>
<evidence type="ECO:0000313" key="3">
    <source>
        <dbReference type="Proteomes" id="UP001183648"/>
    </source>
</evidence>
<proteinExistence type="predicted"/>
<keyword evidence="3" id="KW-1185">Reference proteome</keyword>
<dbReference type="EMBL" id="JAVDYG010000001">
    <property type="protein sequence ID" value="MDR7364645.1"/>
    <property type="molecule type" value="Genomic_DNA"/>
</dbReference>
<organism evidence="2 3">
    <name type="scientific">Nocardioides marmoribigeumensis</name>
    <dbReference type="NCBI Taxonomy" id="433649"/>
    <lineage>
        <taxon>Bacteria</taxon>
        <taxon>Bacillati</taxon>
        <taxon>Actinomycetota</taxon>
        <taxon>Actinomycetes</taxon>
        <taxon>Propionibacteriales</taxon>
        <taxon>Nocardioidaceae</taxon>
        <taxon>Nocardioides</taxon>
    </lineage>
</organism>
<name>A0ABU2C1W9_9ACTN</name>
<protein>
    <submittedName>
        <fullName evidence="2">Uncharacterized protein</fullName>
    </submittedName>
</protein>
<reference evidence="2 3" key="1">
    <citation type="submission" date="2023-07" db="EMBL/GenBank/DDBJ databases">
        <title>Sequencing the genomes of 1000 actinobacteria strains.</title>
        <authorList>
            <person name="Klenk H.-P."/>
        </authorList>
    </citation>
    <scope>NUCLEOTIDE SEQUENCE [LARGE SCALE GENOMIC DNA]</scope>
    <source>
        <strain evidence="2 3">DSM 19426</strain>
    </source>
</reference>
<dbReference type="Proteomes" id="UP001183648">
    <property type="component" value="Unassembled WGS sequence"/>
</dbReference>
<feature type="region of interest" description="Disordered" evidence="1">
    <location>
        <begin position="16"/>
        <end position="40"/>
    </location>
</feature>
<comment type="caution">
    <text evidence="2">The sequence shown here is derived from an EMBL/GenBank/DDBJ whole genome shotgun (WGS) entry which is preliminary data.</text>
</comment>
<accession>A0ABU2C1W9</accession>
<feature type="compositionally biased region" description="Basic and acidic residues" evidence="1">
    <location>
        <begin position="16"/>
        <end position="26"/>
    </location>
</feature>
<sequence>MYPDPTTLVQTRMSDLRREADRERRVQRIKAPKPAAGRPVRRPLLPAFLTFTRVRHA</sequence>